<feature type="compositionally biased region" description="Low complexity" evidence="5">
    <location>
        <begin position="1560"/>
        <end position="1577"/>
    </location>
</feature>
<keyword evidence="3" id="KW-0862">Zinc</keyword>
<feature type="region of interest" description="Disordered" evidence="5">
    <location>
        <begin position="1531"/>
        <end position="1638"/>
    </location>
</feature>
<feature type="compositionally biased region" description="Pro residues" evidence="5">
    <location>
        <begin position="1739"/>
        <end position="1748"/>
    </location>
</feature>
<feature type="region of interest" description="Disordered" evidence="5">
    <location>
        <begin position="968"/>
        <end position="1006"/>
    </location>
</feature>
<dbReference type="PROSITE" id="PS50089">
    <property type="entry name" value="ZF_RING_2"/>
    <property type="match status" value="1"/>
</dbReference>
<feature type="region of interest" description="Disordered" evidence="5">
    <location>
        <begin position="503"/>
        <end position="556"/>
    </location>
</feature>
<keyword evidence="2 4" id="KW-0863">Zinc-finger</keyword>
<dbReference type="SUPFAM" id="SSF57845">
    <property type="entry name" value="B-box zinc-binding domain"/>
    <property type="match status" value="1"/>
</dbReference>
<evidence type="ECO:0000256" key="2">
    <source>
        <dbReference type="ARBA" id="ARBA00022771"/>
    </source>
</evidence>
<feature type="compositionally biased region" description="Polar residues" evidence="5">
    <location>
        <begin position="424"/>
        <end position="440"/>
    </location>
</feature>
<feature type="region of interest" description="Disordered" evidence="5">
    <location>
        <begin position="1651"/>
        <end position="1879"/>
    </location>
</feature>
<evidence type="ECO:0000313" key="8">
    <source>
        <dbReference type="EMBL" id="CAL1532662.1"/>
    </source>
</evidence>
<evidence type="ECO:0000259" key="7">
    <source>
        <dbReference type="PROSITE" id="PS50119"/>
    </source>
</evidence>
<sequence>MATGTRLMQEISDQFLNCKICFENFREPKTLSCLHTFCCTCLQQQYDQETLNRTSRYSIYNRQVTCPLCRKKTDLPTGGVRRLPENFLVSNLTEVVAKRTVSKVPPCEICFSVRAKNVDACSKCLDCTKLLCKGCVDLHLATKVTQQHSLIDLEGEKDIQCKVHPDENVRFYCEPCDACICVVCAFQEHKDHEVCSFSDGSVKYRSSLEGLLGKCKERLGHVSSRLHMIDKYETAVKDVRETIRDLAISYIAQVRAKEKELMKHIDTLYGGEIKTFIDQKPQLQENLDELQSTCNLTDIMLKDKGVELLLIKKEIESKMVQLLEPTLSDMPSDPKYDVRFVPGDVALGRLSFGLGMNEADDDKEERCLINKGRLEGSKLINGCSTMSASNDPDVITNCTQTERCRMKDETTSMFSDMKAAPRHSVTQTDQQGCVSRDTSTSLVQTRERGVLAFVYDVKAKGTMTERSDVRSLKCQTDRSGFAEGEMAGVADDVDVAVKNDVLSSQKRPSTDQATKGSGRQVNSNSVHSANPNPRADIAPVPDLLPSNESTSSYTYTPGRRIRSIKIQTEISALDIRASTPPTDQQFILSMAQAEMKPDKAKQGNVPAPEAPSLRERLRRARGAETETPRAQDVGSSTVTLASRDMNPASVSSDLTTRQRRHAAQLMHSGTTTERGALVEKSTSTASVTVTDKDTSTPAVTQETKVTWTEKPSTSDRATCTVGVKMQDRATGTLAVKASDFGSQVSPQANVVSTNTPVIYHNDHECQTSMETTDQGTAPDSDIESSFLKKEIMSTLSVALDSSADFVTPPQSPVKSPVKLCDKASDPIKTPSLSKATETVKVKSVTSSTETTAVKHVDKDTATLVSKTIDQWTETLSPQMVSTGVTPPVPSTIDVGVATTLVLTDDQATCTDIKAYRDSHTETVIVVCDNETLTDAKTYSDAQTAVEIQTENQECETFKMDNADEYSMTDNCTSWDDESTENPRTQSDAPVLCNSETNTRRPRRRAREIQTSPVPCPFCGNMNPIGERTEGGNISSPPDHTLPNRAFKDSCTEPQLLGTQDVGTMAISCVTCHHEFQEAAIQTSEPQLYDKASAASFDLDQDFLERALSRQYHDAATSTESLPYIGLLSEIDVDELIVVPEAAFELVSDTDSEYDHYDVIMVDDETSTDFLQYVESGTQTFVSSEDPVSGTDSVSTSMTESTSSKSVGEVIRSLVQKDGFKMDASHDGDQYKHFVSIGVNTLPKLTFEKETCTPIRHLFSKGTMTFYVSKMDKSTSTLNQARIMTGSNLIKAKSVDKITMTAKADHKDIGTETEPTTMDGKITACISKLRNVSERLNSPPAKKAGELFFGKTFGSSTGANETSERIGSPKAQRSLFLMDEPEERRQKQIKTLLEQTNAALKPKDPSPIRKPQPITTLKCRKPASASSVTEVTSVSPNTLKPEERYYDSKSLPRGFPSDRPGTVRMGSQPLSPSRLPLLRYNSAPGRIATVPAQTLLNKSNQSAAKVCRSASPSKIPITKKMSPPEYVVKPHQADANPQEAVSPKPQMRRPLPSITETRTPSSCSDTSTASGTSAAGSSFAPCRLSTDSSAPNSYRMSTESSIISDPSSPPLSLSNRVSLESSVTSPSRSPSTNTSLSITSDSFSDVVFTKSSNDAAQSVGSTETLEDKNPTDEKSPKKSGIGFMQRFLSKKKKAPEEKKREPVSVIKSGPTMASAVAALASATPPLPTPAPESHALANPQFPPHHYPPPPEHKTPPPPRKPRPFVYVRQRIFSIQQDNVEDAEEKKVKDKLDDPTPEVNKADLACAKEAVRVKDREKTSEKTKEKTKKEEKVKPEKEKKKDGDKDKSKTKTVKVKSKKIVEKGSTGSKKEVTATEANVKT</sequence>
<feature type="region of interest" description="Disordered" evidence="5">
    <location>
        <begin position="1181"/>
        <end position="1201"/>
    </location>
</feature>
<keyword evidence="9" id="KW-1185">Reference proteome</keyword>
<comment type="caution">
    <text evidence="8">The sequence shown here is derived from an EMBL/GenBank/DDBJ whole genome shotgun (WGS) entry which is preliminary data.</text>
</comment>
<dbReference type="PANTHER" id="PTHR25462:SF305">
    <property type="entry name" value="RING-TYPE DOMAIN-CONTAINING PROTEIN"/>
    <property type="match status" value="1"/>
</dbReference>
<dbReference type="Gene3D" id="3.30.40.10">
    <property type="entry name" value="Zinc/RING finger domain, C3HC4 (zinc finger)"/>
    <property type="match status" value="1"/>
</dbReference>
<evidence type="ECO:0000256" key="4">
    <source>
        <dbReference type="PROSITE-ProRule" id="PRU00024"/>
    </source>
</evidence>
<feature type="compositionally biased region" description="Basic and acidic residues" evidence="5">
    <location>
        <begin position="1807"/>
        <end position="1847"/>
    </location>
</feature>
<evidence type="ECO:0000256" key="1">
    <source>
        <dbReference type="ARBA" id="ARBA00022723"/>
    </source>
</evidence>
<feature type="compositionally biased region" description="Basic and acidic residues" evidence="5">
    <location>
        <begin position="1782"/>
        <end position="1792"/>
    </location>
</feature>
<feature type="region of interest" description="Disordered" evidence="5">
    <location>
        <begin position="1446"/>
        <end position="1474"/>
    </location>
</feature>
<dbReference type="PROSITE" id="PS50119">
    <property type="entry name" value="ZF_BBOX"/>
    <property type="match status" value="1"/>
</dbReference>
<dbReference type="Pfam" id="PF00643">
    <property type="entry name" value="zf-B_box"/>
    <property type="match status" value="1"/>
</dbReference>
<evidence type="ECO:0000259" key="6">
    <source>
        <dbReference type="PROSITE" id="PS50089"/>
    </source>
</evidence>
<keyword evidence="1" id="KW-0479">Metal-binding</keyword>
<feature type="compositionally biased region" description="Polar residues" evidence="5">
    <location>
        <begin position="546"/>
        <end position="555"/>
    </location>
</feature>
<evidence type="ECO:0000256" key="3">
    <source>
        <dbReference type="ARBA" id="ARBA00022833"/>
    </source>
</evidence>
<dbReference type="Gene3D" id="3.30.160.60">
    <property type="entry name" value="Classic Zinc Finger"/>
    <property type="match status" value="1"/>
</dbReference>
<dbReference type="GO" id="GO:0061630">
    <property type="term" value="F:ubiquitin protein ligase activity"/>
    <property type="evidence" value="ECO:0007669"/>
    <property type="project" value="TreeGrafter"/>
</dbReference>
<dbReference type="SMART" id="SM00336">
    <property type="entry name" value="BBOX"/>
    <property type="match status" value="2"/>
</dbReference>
<dbReference type="EMBL" id="CAXITT010000121">
    <property type="protein sequence ID" value="CAL1532662.1"/>
    <property type="molecule type" value="Genomic_DNA"/>
</dbReference>
<dbReference type="Proteomes" id="UP001497497">
    <property type="component" value="Unassembled WGS sequence"/>
</dbReference>
<feature type="compositionally biased region" description="Low complexity" evidence="5">
    <location>
        <begin position="1190"/>
        <end position="1201"/>
    </location>
</feature>
<dbReference type="SMART" id="SM00184">
    <property type="entry name" value="RING"/>
    <property type="match status" value="1"/>
</dbReference>
<dbReference type="InterPro" id="IPR027370">
    <property type="entry name" value="Znf-RING_euk"/>
</dbReference>
<dbReference type="InterPro" id="IPR001841">
    <property type="entry name" value="Znf_RING"/>
</dbReference>
<dbReference type="InterPro" id="IPR017907">
    <property type="entry name" value="Znf_RING_CS"/>
</dbReference>
<feature type="compositionally biased region" description="Polar residues" evidence="5">
    <location>
        <begin position="1651"/>
        <end position="1662"/>
    </location>
</feature>
<evidence type="ECO:0000256" key="5">
    <source>
        <dbReference type="SAM" id="MobiDB-lite"/>
    </source>
</evidence>
<dbReference type="InterPro" id="IPR013083">
    <property type="entry name" value="Znf_RING/FYVE/PHD"/>
</dbReference>
<dbReference type="GO" id="GO:0008270">
    <property type="term" value="F:zinc ion binding"/>
    <property type="evidence" value="ECO:0007669"/>
    <property type="project" value="UniProtKB-KW"/>
</dbReference>
<feature type="compositionally biased region" description="Low complexity" evidence="5">
    <location>
        <begin position="1712"/>
        <end position="1722"/>
    </location>
</feature>
<proteinExistence type="predicted"/>
<feature type="domain" description="B box-type" evidence="7">
    <location>
        <begin position="156"/>
        <end position="197"/>
    </location>
</feature>
<evidence type="ECO:0000313" key="9">
    <source>
        <dbReference type="Proteomes" id="UP001497497"/>
    </source>
</evidence>
<dbReference type="SUPFAM" id="SSF57850">
    <property type="entry name" value="RING/U-box"/>
    <property type="match status" value="1"/>
</dbReference>
<dbReference type="GO" id="GO:0005654">
    <property type="term" value="C:nucleoplasm"/>
    <property type="evidence" value="ECO:0007669"/>
    <property type="project" value="TreeGrafter"/>
</dbReference>
<feature type="compositionally biased region" description="Basic and acidic residues" evidence="5">
    <location>
        <begin position="1664"/>
        <end position="1675"/>
    </location>
</feature>
<dbReference type="Pfam" id="PF13445">
    <property type="entry name" value="zf-RING_UBOX"/>
    <property type="match status" value="1"/>
</dbReference>
<feature type="domain" description="RING-type" evidence="6">
    <location>
        <begin position="18"/>
        <end position="70"/>
    </location>
</feature>
<feature type="compositionally biased region" description="Polar residues" evidence="5">
    <location>
        <begin position="503"/>
        <end position="531"/>
    </location>
</feature>
<reference evidence="8 9" key="1">
    <citation type="submission" date="2024-04" db="EMBL/GenBank/DDBJ databases">
        <authorList>
            <consortium name="Genoscope - CEA"/>
            <person name="William W."/>
        </authorList>
    </citation>
    <scope>NUCLEOTIDE SEQUENCE [LARGE SCALE GENOMIC DNA]</scope>
</reference>
<protein>
    <submittedName>
        <fullName evidence="8">Uncharacterized protein</fullName>
    </submittedName>
</protein>
<feature type="compositionally biased region" description="Low complexity" evidence="5">
    <location>
        <begin position="1599"/>
        <end position="1636"/>
    </location>
</feature>
<feature type="region of interest" description="Disordered" evidence="5">
    <location>
        <begin position="416"/>
        <end position="440"/>
    </location>
</feature>
<dbReference type="InterPro" id="IPR000315">
    <property type="entry name" value="Znf_B-box"/>
</dbReference>
<organism evidence="8 9">
    <name type="scientific">Lymnaea stagnalis</name>
    <name type="common">Great pond snail</name>
    <name type="synonym">Helix stagnalis</name>
    <dbReference type="NCBI Taxonomy" id="6523"/>
    <lineage>
        <taxon>Eukaryota</taxon>
        <taxon>Metazoa</taxon>
        <taxon>Spiralia</taxon>
        <taxon>Lophotrochozoa</taxon>
        <taxon>Mollusca</taxon>
        <taxon>Gastropoda</taxon>
        <taxon>Heterobranchia</taxon>
        <taxon>Euthyneura</taxon>
        <taxon>Panpulmonata</taxon>
        <taxon>Hygrophila</taxon>
        <taxon>Lymnaeoidea</taxon>
        <taxon>Lymnaeidae</taxon>
        <taxon>Lymnaea</taxon>
    </lineage>
</organism>
<accession>A0AAV2HH22</accession>
<dbReference type="PANTHER" id="PTHR25462">
    <property type="entry name" value="BONUS, ISOFORM C-RELATED"/>
    <property type="match status" value="1"/>
</dbReference>
<dbReference type="PROSITE" id="PS00518">
    <property type="entry name" value="ZF_RING_1"/>
    <property type="match status" value="1"/>
</dbReference>
<name>A0AAV2HH22_LYMST</name>
<dbReference type="InterPro" id="IPR047153">
    <property type="entry name" value="TRIM45/56/19-like"/>
</dbReference>
<feature type="region of interest" description="Disordered" evidence="5">
    <location>
        <begin position="666"/>
        <end position="695"/>
    </location>
</feature>
<feature type="compositionally biased region" description="Polar residues" evidence="5">
    <location>
        <begin position="680"/>
        <end position="695"/>
    </location>
</feature>
<gene>
    <name evidence="8" type="ORF">GSLYS_00006680001</name>
</gene>
<feature type="compositionally biased region" description="Polar residues" evidence="5">
    <location>
        <begin position="1584"/>
        <end position="1598"/>
    </location>
</feature>